<evidence type="ECO:0000256" key="1">
    <source>
        <dbReference type="SAM" id="Phobius"/>
    </source>
</evidence>
<feature type="transmembrane region" description="Helical" evidence="1">
    <location>
        <begin position="78"/>
        <end position="98"/>
    </location>
</feature>
<keyword evidence="1" id="KW-1133">Transmembrane helix</keyword>
<protein>
    <submittedName>
        <fullName evidence="2">Conserved hypothetical integral membrane protein TIGR02206</fullName>
    </submittedName>
</protein>
<gene>
    <name evidence="2" type="ordered locus">Theco_3552</name>
</gene>
<dbReference type="STRING" id="717605.Theco_3552"/>
<keyword evidence="1" id="KW-0472">Membrane</keyword>
<proteinExistence type="predicted"/>
<feature type="transmembrane region" description="Helical" evidence="1">
    <location>
        <begin position="110"/>
        <end position="131"/>
    </location>
</feature>
<keyword evidence="1" id="KW-0812">Transmembrane</keyword>
<dbReference type="InterPro" id="IPR011737">
    <property type="entry name" value="CHP02206_TP0381"/>
</dbReference>
<organism evidence="2 3">
    <name type="scientific">Thermobacillus composti (strain DSM 18247 / JCM 13945 / KWC4)</name>
    <dbReference type="NCBI Taxonomy" id="717605"/>
    <lineage>
        <taxon>Bacteria</taxon>
        <taxon>Bacillati</taxon>
        <taxon>Bacillota</taxon>
        <taxon>Bacilli</taxon>
        <taxon>Bacillales</taxon>
        <taxon>Paenibacillaceae</taxon>
        <taxon>Thermobacillus</taxon>
    </lineage>
</organism>
<dbReference type="RefSeq" id="WP_015256305.1">
    <property type="nucleotide sequence ID" value="NC_019897.1"/>
</dbReference>
<feature type="transmembrane region" description="Helical" evidence="1">
    <location>
        <begin position="20"/>
        <end position="38"/>
    </location>
</feature>
<accession>L0EJZ5</accession>
<dbReference type="EMBL" id="CP003255">
    <property type="protein sequence ID" value="AGA59580.1"/>
    <property type="molecule type" value="Genomic_DNA"/>
</dbReference>
<sequence length="238" mass="27155">MERVPFFGSETAPFTFYSPSHWVSLVIIAVVSAFTLGWRGLRERPRLADVIRHALAAMLLLLDIALHIWYFVADQWDPAYTLPLHLCSLTLILSFIMLWTRSYRLFEFNYFAGIGGALQALLTPAAILSGYPHFTFFYFFIAHGGIIVSSLFMIAAYGFRPTWSSIWRTMLWLNILLIPIGIVNAITGGNYMFIARKPDDPSLLDLLGPWPWYILSLEGVALVMCVILYLPFALRPRR</sequence>
<dbReference type="Proteomes" id="UP000010795">
    <property type="component" value="Chromosome"/>
</dbReference>
<dbReference type="Pfam" id="PF14808">
    <property type="entry name" value="TMEM164"/>
    <property type="match status" value="1"/>
</dbReference>
<dbReference type="HOGENOM" id="CLU_088526_0_1_9"/>
<dbReference type="OrthoDB" id="9813172at2"/>
<feature type="transmembrane region" description="Helical" evidence="1">
    <location>
        <begin position="137"/>
        <end position="159"/>
    </location>
</feature>
<evidence type="ECO:0000313" key="3">
    <source>
        <dbReference type="Proteomes" id="UP000010795"/>
    </source>
</evidence>
<feature type="transmembrane region" description="Helical" evidence="1">
    <location>
        <begin position="213"/>
        <end position="234"/>
    </location>
</feature>
<dbReference type="NCBIfam" id="TIGR02206">
    <property type="entry name" value="intg_mem_TP0381"/>
    <property type="match status" value="1"/>
</dbReference>
<dbReference type="KEGG" id="tco:Theco_3552"/>
<feature type="transmembrane region" description="Helical" evidence="1">
    <location>
        <begin position="50"/>
        <end position="72"/>
    </location>
</feature>
<keyword evidence="3" id="KW-1185">Reference proteome</keyword>
<feature type="transmembrane region" description="Helical" evidence="1">
    <location>
        <begin position="171"/>
        <end position="193"/>
    </location>
</feature>
<dbReference type="eggNOG" id="COG5522">
    <property type="taxonomic scope" value="Bacteria"/>
</dbReference>
<reference evidence="3" key="1">
    <citation type="submission" date="2012-01" db="EMBL/GenBank/DDBJ databases">
        <title>Complete sequence of chromosome of Thermobacillus composti KWC4.</title>
        <authorList>
            <person name="Lucas S."/>
            <person name="Han J."/>
            <person name="Lapidus A."/>
            <person name="Cheng J.-F."/>
            <person name="Goodwin L."/>
            <person name="Pitluck S."/>
            <person name="Peters L."/>
            <person name="Ovchinnikova G."/>
            <person name="Teshima H."/>
            <person name="Detter J.C."/>
            <person name="Han C."/>
            <person name="Tapia R."/>
            <person name="Land M."/>
            <person name="Hauser L."/>
            <person name="Kyrpides N."/>
            <person name="Ivanova N."/>
            <person name="Pagani I."/>
            <person name="Anderson I."/>
            <person name="Woyke T."/>
        </authorList>
    </citation>
    <scope>NUCLEOTIDE SEQUENCE [LARGE SCALE GENOMIC DNA]</scope>
    <source>
        <strain evidence="3">DSM 18247 / JCM 13945 / KWC4</strain>
    </source>
</reference>
<evidence type="ECO:0000313" key="2">
    <source>
        <dbReference type="EMBL" id="AGA59580.1"/>
    </source>
</evidence>
<name>L0EJZ5_THECK</name>
<dbReference type="AlphaFoldDB" id="L0EJZ5"/>